<accession>S4NVD0</accession>
<dbReference type="EMBL" id="GAIX01012997">
    <property type="protein sequence ID" value="JAA79563.1"/>
    <property type="molecule type" value="Transcribed_RNA"/>
</dbReference>
<feature type="non-terminal residue" evidence="1">
    <location>
        <position position="68"/>
    </location>
</feature>
<protein>
    <submittedName>
        <fullName evidence="1">Uncharacterized protein</fullName>
    </submittedName>
</protein>
<proteinExistence type="predicted"/>
<reference evidence="1" key="1">
    <citation type="journal article" date="2013" name="BMC Genomics">
        <title>Unscrambling butterfly oogenesis.</title>
        <authorList>
            <person name="Carter J.M."/>
            <person name="Baker S.C."/>
            <person name="Pink R."/>
            <person name="Carter D.R."/>
            <person name="Collins A."/>
            <person name="Tomlin J."/>
            <person name="Gibbs M."/>
            <person name="Breuker C.J."/>
        </authorList>
    </citation>
    <scope>NUCLEOTIDE SEQUENCE</scope>
    <source>
        <tissue evidence="1">Ovary</tissue>
    </source>
</reference>
<name>S4NVD0_9NEOP</name>
<dbReference type="AlphaFoldDB" id="S4NVD0"/>
<reference evidence="1" key="2">
    <citation type="submission" date="2013-05" db="EMBL/GenBank/DDBJ databases">
        <authorList>
            <person name="Carter J.-M."/>
            <person name="Baker S.C."/>
            <person name="Pink R."/>
            <person name="Carter D.R.F."/>
            <person name="Collins A."/>
            <person name="Tomlin J."/>
            <person name="Gibbs M."/>
            <person name="Breuker C.J."/>
        </authorList>
    </citation>
    <scope>NUCLEOTIDE SEQUENCE</scope>
    <source>
        <tissue evidence="1">Ovary</tissue>
    </source>
</reference>
<sequence length="68" mass="8079">MALSEHKSNYLQRAQNIQYPSRELKKLVYIIARDLRFRVNLGVGLLKIYVHVLCNTKSRPLFIYSKRN</sequence>
<organism evidence="1">
    <name type="scientific">Pararge aegeria</name>
    <name type="common">speckled wood butterfly</name>
    <dbReference type="NCBI Taxonomy" id="116150"/>
    <lineage>
        <taxon>Eukaryota</taxon>
        <taxon>Metazoa</taxon>
        <taxon>Ecdysozoa</taxon>
        <taxon>Arthropoda</taxon>
        <taxon>Hexapoda</taxon>
        <taxon>Insecta</taxon>
        <taxon>Pterygota</taxon>
        <taxon>Neoptera</taxon>
        <taxon>Endopterygota</taxon>
        <taxon>Lepidoptera</taxon>
        <taxon>Glossata</taxon>
        <taxon>Ditrysia</taxon>
        <taxon>Papilionoidea</taxon>
        <taxon>Nymphalidae</taxon>
        <taxon>Satyrinae</taxon>
        <taxon>Satyrini</taxon>
        <taxon>Parargina</taxon>
        <taxon>Pararge</taxon>
    </lineage>
</organism>
<evidence type="ECO:0000313" key="1">
    <source>
        <dbReference type="EMBL" id="JAA79563.1"/>
    </source>
</evidence>